<dbReference type="EC" id="2.2.1.1" evidence="2 8"/>
<comment type="cofactor">
    <cofactor evidence="11">
        <name>thiamine diphosphate</name>
        <dbReference type="ChEBI" id="CHEBI:58937"/>
    </cofactor>
    <text evidence="11">Binds 1 thiamine pyrophosphate per subunit. During the reaction, the substrate forms a covalent intermediate with the cofactor.</text>
</comment>
<keyword evidence="14" id="KW-0472">Membrane</keyword>
<dbReference type="AlphaFoldDB" id="A0A348FW50"/>
<dbReference type="Gene3D" id="3.40.50.970">
    <property type="match status" value="2"/>
</dbReference>
<dbReference type="InterPro" id="IPR033247">
    <property type="entry name" value="Transketolase_fam"/>
</dbReference>
<dbReference type="InterPro" id="IPR009014">
    <property type="entry name" value="Transketo_C/PFOR_II"/>
</dbReference>
<evidence type="ECO:0000313" key="17">
    <source>
        <dbReference type="Proteomes" id="UP000266934"/>
    </source>
</evidence>
<feature type="binding site" evidence="10">
    <location>
        <position position="393"/>
    </location>
    <ligand>
        <name>substrate</name>
    </ligand>
</feature>
<feature type="binding site" evidence="10">
    <location>
        <position position="477"/>
    </location>
    <ligand>
        <name>substrate</name>
    </ligand>
</feature>
<dbReference type="InterPro" id="IPR005478">
    <property type="entry name" value="Transketolase_bac-like"/>
</dbReference>
<feature type="binding site" evidence="12">
    <location>
        <position position="197"/>
    </location>
    <ligand>
        <name>Mg(2+)</name>
        <dbReference type="ChEBI" id="CHEBI:18420"/>
    </ligand>
</feature>
<feature type="domain" description="Transketolase-like pyrimidine-binding" evidence="15">
    <location>
        <begin position="363"/>
        <end position="533"/>
    </location>
</feature>
<evidence type="ECO:0000259" key="15">
    <source>
        <dbReference type="SMART" id="SM00861"/>
    </source>
</evidence>
<keyword evidence="14" id="KW-0812">Transmembrane</keyword>
<dbReference type="KEGG" id="blag:BLTE_02180"/>
<dbReference type="InterPro" id="IPR049557">
    <property type="entry name" value="Transketolase_CS"/>
</dbReference>
<feature type="transmembrane region" description="Helical" evidence="14">
    <location>
        <begin position="424"/>
        <end position="445"/>
    </location>
</feature>
<proteinExistence type="inferred from homology"/>
<dbReference type="OrthoDB" id="8732661at2"/>
<feature type="binding site" evidence="10">
    <location>
        <position position="36"/>
    </location>
    <ligand>
        <name>substrate</name>
    </ligand>
</feature>
<dbReference type="RefSeq" id="WP_126396821.1">
    <property type="nucleotide sequence ID" value="NZ_AP018907.1"/>
</dbReference>
<keyword evidence="5 12" id="KW-0460">Magnesium</keyword>
<feature type="binding site" evidence="11">
    <location>
        <position position="195"/>
    </location>
    <ligand>
        <name>thiamine diphosphate</name>
        <dbReference type="ChEBI" id="CHEBI:58937"/>
    </ligand>
</feature>
<accession>A0A348FW50</accession>
<keyword evidence="6 11" id="KW-0786">Thiamine pyrophosphate</keyword>
<evidence type="ECO:0000256" key="11">
    <source>
        <dbReference type="PIRSR" id="PIRSR605478-3"/>
    </source>
</evidence>
<dbReference type="Pfam" id="PF02779">
    <property type="entry name" value="Transket_pyr"/>
    <property type="match status" value="1"/>
</dbReference>
<dbReference type="InterPro" id="IPR005475">
    <property type="entry name" value="Transketolase-like_Pyr-bd"/>
</dbReference>
<dbReference type="GO" id="GO:0005829">
    <property type="term" value="C:cytosol"/>
    <property type="evidence" value="ECO:0007669"/>
    <property type="project" value="TreeGrafter"/>
</dbReference>
<sequence>MNQIQKITAADSLSWPVTAALRALAIDAVEAAKSGHPGAPMGMAEMAAVLWRQHLRHDPADPKWPDRDRFVLSNGHASMLIYGLLHLTGYDLPMSEIKRFRQLHSKTAGHPEVGVTVGVETTTGPLGQGFANAVGMAIAEKTLAAQFNRPGHTIVDHRTFVFLGDGCLMEGISHEAASLAGRLKLGKLVALYDDNGISIDGKVEEWFADDTPARFESYGWNVIRNVDGHHPGAIDAAITAALASGKPSLICCKTVIGRGAPTKQGTENSHGAPLGPEEAAQAKAVFGWSHPPFEVPADVYAMWDQRPRGAGLHADWTARFEAYRQAFPDLAAEFERRVAGDLPKGFTEAAARAVTEAKAAGNVASRKAGQVVLSAFAPDFPELLGGSADLTHSNLTNFKGTLPITRDEAGNTILFGVREFGMSAIANGIALHGGFIPFVATFLVFSDYARNAIRMSALMGQRVVYVFTHDSIALGEDGPTHQPVEHVESLRLIPNLDVWRPADAVETAYAWRAALARRDGPTAIILSRQTLPAQPRDAATETAIANGGYVLSEPATAPAAVLVATGSEVALAVAARDLLAAGNIPVRVVSIPCREAFERLAPADQAKVIDRSLPHVAVEAGATRGWQAVVGFAGAVVGIDRFGESGPEKDLLAHFGFTPQRVADTVKTVLSR</sequence>
<dbReference type="EMBL" id="AP018907">
    <property type="protein sequence ID" value="BBF91533.1"/>
    <property type="molecule type" value="Genomic_DNA"/>
</dbReference>
<feature type="binding site" evidence="11">
    <location>
        <begin position="124"/>
        <end position="126"/>
    </location>
    <ligand>
        <name>thiamine diphosphate</name>
        <dbReference type="ChEBI" id="CHEBI:58937"/>
    </ligand>
</feature>
<comment type="cofactor">
    <cofactor evidence="12">
        <name>Mg(2+)</name>
        <dbReference type="ChEBI" id="CHEBI:18420"/>
    </cofactor>
    <text evidence="12">Binds 1 Mg(2+) ion per subunit. Can also utilize other divalent metal cations, such as Ca(2+), Mn(2+) and Co(2+).</text>
</comment>
<feature type="site" description="Important for catalytic activity" evidence="13">
    <location>
        <position position="270"/>
    </location>
</feature>
<dbReference type="Gene3D" id="3.40.50.920">
    <property type="match status" value="1"/>
</dbReference>
<evidence type="ECO:0000256" key="6">
    <source>
        <dbReference type="ARBA" id="ARBA00023052"/>
    </source>
</evidence>
<dbReference type="PANTHER" id="PTHR43522">
    <property type="entry name" value="TRANSKETOLASE"/>
    <property type="match status" value="1"/>
</dbReference>
<dbReference type="Pfam" id="PF00456">
    <property type="entry name" value="Transketolase_N"/>
    <property type="match status" value="1"/>
</dbReference>
<dbReference type="PANTHER" id="PTHR43522:SF2">
    <property type="entry name" value="TRANSKETOLASE 1-RELATED"/>
    <property type="match status" value="1"/>
</dbReference>
<feature type="binding site" evidence="12">
    <location>
        <position position="165"/>
    </location>
    <ligand>
        <name>Mg(2+)</name>
        <dbReference type="ChEBI" id="CHEBI:18420"/>
    </ligand>
</feature>
<dbReference type="SMART" id="SM00861">
    <property type="entry name" value="Transket_pyr"/>
    <property type="match status" value="1"/>
</dbReference>
<dbReference type="InterPro" id="IPR005474">
    <property type="entry name" value="Transketolase_N"/>
</dbReference>
<dbReference type="SUPFAM" id="SSF52518">
    <property type="entry name" value="Thiamin diphosphate-binding fold (THDP-binding)"/>
    <property type="match status" value="2"/>
</dbReference>
<comment type="similarity">
    <text evidence="1">Belongs to the transketolase family.</text>
</comment>
<dbReference type="GO" id="GO:0046872">
    <property type="term" value="F:metal ion binding"/>
    <property type="evidence" value="ECO:0007669"/>
    <property type="project" value="UniProtKB-KW"/>
</dbReference>
<evidence type="ECO:0000256" key="1">
    <source>
        <dbReference type="ARBA" id="ARBA00007131"/>
    </source>
</evidence>
<feature type="binding site" evidence="11">
    <location>
        <position position="166"/>
    </location>
    <ligand>
        <name>thiamine diphosphate</name>
        <dbReference type="ChEBI" id="CHEBI:58937"/>
    </ligand>
</feature>
<dbReference type="FunFam" id="3.40.50.970:FF:000003">
    <property type="entry name" value="Transketolase"/>
    <property type="match status" value="1"/>
</dbReference>
<name>A0A348FW50_9HYPH</name>
<feature type="binding site" evidence="10">
    <location>
        <position position="528"/>
    </location>
    <ligand>
        <name>substrate</name>
    </ligand>
</feature>
<feature type="binding site" evidence="11">
    <location>
        <position position="445"/>
    </location>
    <ligand>
        <name>thiamine diphosphate</name>
        <dbReference type="ChEBI" id="CHEBI:58937"/>
    </ligand>
</feature>
<evidence type="ECO:0000313" key="16">
    <source>
        <dbReference type="EMBL" id="BBF91533.1"/>
    </source>
</evidence>
<dbReference type="FunFam" id="3.40.50.970:FF:000004">
    <property type="entry name" value="Transketolase"/>
    <property type="match status" value="1"/>
</dbReference>
<feature type="binding site" evidence="11">
    <location>
        <position position="270"/>
    </location>
    <ligand>
        <name>thiamine diphosphate</name>
        <dbReference type="ChEBI" id="CHEBI:58937"/>
    </ligand>
</feature>
<evidence type="ECO:0000256" key="7">
    <source>
        <dbReference type="ARBA" id="ARBA00049473"/>
    </source>
</evidence>
<evidence type="ECO:0000256" key="10">
    <source>
        <dbReference type="PIRSR" id="PIRSR605478-2"/>
    </source>
</evidence>
<evidence type="ECO:0000256" key="2">
    <source>
        <dbReference type="ARBA" id="ARBA00013152"/>
    </source>
</evidence>
<dbReference type="Pfam" id="PF22613">
    <property type="entry name" value="Transketolase_C_1"/>
    <property type="match status" value="1"/>
</dbReference>
<evidence type="ECO:0000256" key="4">
    <source>
        <dbReference type="ARBA" id="ARBA00022723"/>
    </source>
</evidence>
<evidence type="ECO:0000256" key="9">
    <source>
        <dbReference type="PIRSR" id="PIRSR605478-1"/>
    </source>
</evidence>
<organism evidence="16 17">
    <name type="scientific">Blastochloris tepida</name>
    <dbReference type="NCBI Taxonomy" id="2233851"/>
    <lineage>
        <taxon>Bacteria</taxon>
        <taxon>Pseudomonadati</taxon>
        <taxon>Pseudomonadota</taxon>
        <taxon>Alphaproteobacteria</taxon>
        <taxon>Hyphomicrobiales</taxon>
        <taxon>Blastochloridaceae</taxon>
        <taxon>Blastochloris</taxon>
    </lineage>
</organism>
<feature type="site" description="Important for catalytic activity" evidence="13">
    <location>
        <position position="36"/>
    </location>
</feature>
<comment type="catalytic activity">
    <reaction evidence="7">
        <text>D-sedoheptulose 7-phosphate + D-glyceraldehyde 3-phosphate = aldehydo-D-ribose 5-phosphate + D-xylulose 5-phosphate</text>
        <dbReference type="Rhea" id="RHEA:10508"/>
        <dbReference type="ChEBI" id="CHEBI:57483"/>
        <dbReference type="ChEBI" id="CHEBI:57737"/>
        <dbReference type="ChEBI" id="CHEBI:58273"/>
        <dbReference type="ChEBI" id="CHEBI:59776"/>
        <dbReference type="EC" id="2.2.1.1"/>
    </reaction>
</comment>
<dbReference type="GO" id="GO:0004802">
    <property type="term" value="F:transketolase activity"/>
    <property type="evidence" value="ECO:0007669"/>
    <property type="project" value="UniProtKB-UniRule"/>
</dbReference>
<evidence type="ECO:0000256" key="13">
    <source>
        <dbReference type="PIRSR" id="PIRSR605478-5"/>
    </source>
</evidence>
<feature type="binding site" evidence="10">
    <location>
        <position position="366"/>
    </location>
    <ligand>
        <name>substrate</name>
    </ligand>
</feature>
<feature type="binding site" evidence="10">
    <location>
        <position position="270"/>
    </location>
    <ligand>
        <name>substrate</name>
    </ligand>
</feature>
<feature type="binding site" evidence="11">
    <location>
        <position position="76"/>
    </location>
    <ligand>
        <name>thiamine diphosphate</name>
        <dbReference type="ChEBI" id="CHEBI:58937"/>
    </ligand>
</feature>
<dbReference type="PROSITE" id="PS00801">
    <property type="entry name" value="TRANSKETOLASE_1"/>
    <property type="match status" value="1"/>
</dbReference>
<evidence type="ECO:0000256" key="3">
    <source>
        <dbReference type="ARBA" id="ARBA00022679"/>
    </source>
</evidence>
<dbReference type="NCBIfam" id="TIGR00232">
    <property type="entry name" value="tktlase_bact"/>
    <property type="match status" value="1"/>
</dbReference>
<dbReference type="CDD" id="cd02012">
    <property type="entry name" value="TPP_TK"/>
    <property type="match status" value="1"/>
</dbReference>
<reference evidence="16 17" key="1">
    <citation type="submission" date="2018-08" db="EMBL/GenBank/DDBJ databases">
        <title>Complete genome sequencing of Blastochloris tepida GI.</title>
        <authorList>
            <person name="Tsukatani Y."/>
            <person name="Mori H."/>
        </authorList>
    </citation>
    <scope>NUCLEOTIDE SEQUENCE [LARGE SCALE GENOMIC DNA]</scope>
    <source>
        <strain evidence="16 17">GI</strain>
    </source>
</reference>
<evidence type="ECO:0000256" key="5">
    <source>
        <dbReference type="ARBA" id="ARBA00022842"/>
    </source>
</evidence>
<keyword evidence="17" id="KW-1185">Reference proteome</keyword>
<keyword evidence="3" id="KW-0808">Transferase</keyword>
<dbReference type="InterPro" id="IPR055152">
    <property type="entry name" value="Transketolase-like_C_2"/>
</dbReference>
<feature type="active site" description="Proton donor" evidence="9">
    <location>
        <position position="419"/>
    </location>
</feature>
<dbReference type="Proteomes" id="UP000266934">
    <property type="component" value="Chromosome"/>
</dbReference>
<evidence type="ECO:0000256" key="12">
    <source>
        <dbReference type="PIRSR" id="PIRSR605478-4"/>
    </source>
</evidence>
<evidence type="ECO:0000256" key="8">
    <source>
        <dbReference type="NCBIfam" id="TIGR00232"/>
    </source>
</evidence>
<feature type="binding site" evidence="10">
    <location>
        <position position="481"/>
    </location>
    <ligand>
        <name>substrate</name>
    </ligand>
</feature>
<dbReference type="GO" id="GO:0006098">
    <property type="term" value="P:pentose-phosphate shunt"/>
    <property type="evidence" value="ECO:0007669"/>
    <property type="project" value="TreeGrafter"/>
</dbReference>
<protein>
    <recommendedName>
        <fullName evidence="2 8">Transketolase</fullName>
        <ecNumber evidence="2 8">2.2.1.1</ecNumber>
    </recommendedName>
</protein>
<dbReference type="CDD" id="cd07033">
    <property type="entry name" value="TPP_PYR_DXS_TK_like"/>
    <property type="match status" value="1"/>
</dbReference>
<dbReference type="InterPro" id="IPR029061">
    <property type="entry name" value="THDP-binding"/>
</dbReference>
<feature type="binding site" evidence="10">
    <location>
        <position position="469"/>
    </location>
    <ligand>
        <name>substrate</name>
    </ligand>
</feature>
<dbReference type="SUPFAM" id="SSF52922">
    <property type="entry name" value="TK C-terminal domain-like"/>
    <property type="match status" value="1"/>
</dbReference>
<gene>
    <name evidence="16" type="primary">tktA</name>
    <name evidence="16" type="ORF">BLTE_02180</name>
</gene>
<feature type="binding site" evidence="12">
    <location>
        <position position="195"/>
    </location>
    <ligand>
        <name>Mg(2+)</name>
        <dbReference type="ChEBI" id="CHEBI:18420"/>
    </ligand>
</feature>
<keyword evidence="14" id="KW-1133">Transmembrane helix</keyword>
<keyword evidence="4 12" id="KW-0479">Metal-binding</keyword>
<evidence type="ECO:0000256" key="14">
    <source>
        <dbReference type="SAM" id="Phobius"/>
    </source>
</evidence>